<accession>A0A1E7ZA31</accession>
<dbReference type="HAMAP" id="MF_00822">
    <property type="entry name" value="UreE"/>
    <property type="match status" value="1"/>
</dbReference>
<dbReference type="SMART" id="SM00988">
    <property type="entry name" value="UreE_N"/>
    <property type="match status" value="1"/>
</dbReference>
<feature type="compositionally biased region" description="Basic and acidic residues" evidence="6">
    <location>
        <begin position="148"/>
        <end position="177"/>
    </location>
</feature>
<organism evidence="8 9">
    <name type="scientific">Alteromonas confluentis</name>
    <dbReference type="NCBI Taxonomy" id="1656094"/>
    <lineage>
        <taxon>Bacteria</taxon>
        <taxon>Pseudomonadati</taxon>
        <taxon>Pseudomonadota</taxon>
        <taxon>Gammaproteobacteria</taxon>
        <taxon>Alteromonadales</taxon>
        <taxon>Alteromonadaceae</taxon>
        <taxon>Alteromonas/Salinimonas group</taxon>
        <taxon>Alteromonas</taxon>
    </lineage>
</organism>
<name>A0A1E7ZA31_9ALTE</name>
<dbReference type="STRING" id="1656094.BFC18_14525"/>
<evidence type="ECO:0000256" key="5">
    <source>
        <dbReference type="HAMAP-Rule" id="MF_00822"/>
    </source>
</evidence>
<feature type="region of interest" description="Disordered" evidence="6">
    <location>
        <begin position="135"/>
        <end position="177"/>
    </location>
</feature>
<dbReference type="RefSeq" id="WP_070126022.1">
    <property type="nucleotide sequence ID" value="NZ_MDHN01000029.1"/>
</dbReference>
<dbReference type="InterPro" id="IPR007864">
    <property type="entry name" value="UreE_C_dom"/>
</dbReference>
<evidence type="ECO:0000256" key="3">
    <source>
        <dbReference type="ARBA" id="ARBA00022596"/>
    </source>
</evidence>
<dbReference type="NCBIfam" id="NF010711">
    <property type="entry name" value="PRK14113.1"/>
    <property type="match status" value="1"/>
</dbReference>
<dbReference type="AlphaFoldDB" id="A0A1E7ZA31"/>
<dbReference type="Pfam" id="PF02814">
    <property type="entry name" value="UreE_N"/>
    <property type="match status" value="1"/>
</dbReference>
<keyword evidence="3 5" id="KW-0533">Nickel</keyword>
<evidence type="ECO:0000256" key="2">
    <source>
        <dbReference type="ARBA" id="ARBA00022490"/>
    </source>
</evidence>
<dbReference type="OrthoDB" id="5421304at2"/>
<evidence type="ECO:0000313" key="9">
    <source>
        <dbReference type="Proteomes" id="UP000175691"/>
    </source>
</evidence>
<keyword evidence="2 5" id="KW-0963">Cytoplasm</keyword>
<dbReference type="Gene3D" id="2.60.260.20">
    <property type="entry name" value="Urease metallochaperone UreE, N-terminal domain"/>
    <property type="match status" value="1"/>
</dbReference>
<dbReference type="Pfam" id="PF05194">
    <property type="entry name" value="UreE_C"/>
    <property type="match status" value="1"/>
</dbReference>
<dbReference type="GO" id="GO:0005737">
    <property type="term" value="C:cytoplasm"/>
    <property type="evidence" value="ECO:0007669"/>
    <property type="project" value="UniProtKB-SubCell"/>
</dbReference>
<dbReference type="GO" id="GO:0065003">
    <property type="term" value="P:protein-containing complex assembly"/>
    <property type="evidence" value="ECO:0007669"/>
    <property type="project" value="InterPro"/>
</dbReference>
<dbReference type="InterPro" id="IPR004029">
    <property type="entry name" value="UreE_N"/>
</dbReference>
<comment type="caution">
    <text evidence="8">The sequence shown here is derived from an EMBL/GenBank/DDBJ whole genome shotgun (WGS) entry which is preliminary data.</text>
</comment>
<proteinExistence type="inferred from homology"/>
<feature type="domain" description="UreE urease accessory N-terminal" evidence="7">
    <location>
        <begin position="1"/>
        <end position="65"/>
    </location>
</feature>
<dbReference type="Proteomes" id="UP000175691">
    <property type="component" value="Unassembled WGS sequence"/>
</dbReference>
<evidence type="ECO:0000259" key="7">
    <source>
        <dbReference type="SMART" id="SM00988"/>
    </source>
</evidence>
<dbReference type="GO" id="GO:0006457">
    <property type="term" value="P:protein folding"/>
    <property type="evidence" value="ECO:0007669"/>
    <property type="project" value="InterPro"/>
</dbReference>
<comment type="subcellular location">
    <subcellularLocation>
        <location evidence="1 5">Cytoplasm</location>
    </subcellularLocation>
</comment>
<dbReference type="InterPro" id="IPR036118">
    <property type="entry name" value="UreE_N_sf"/>
</dbReference>
<keyword evidence="9" id="KW-1185">Reference proteome</keyword>
<comment type="function">
    <text evidence="5">Involved in urease metallocenter assembly. Binds nickel. Probably functions as a nickel donor during metallocenter assembly.</text>
</comment>
<dbReference type="InterPro" id="IPR012406">
    <property type="entry name" value="UreE"/>
</dbReference>
<evidence type="ECO:0000313" key="8">
    <source>
        <dbReference type="EMBL" id="OFC70379.1"/>
    </source>
</evidence>
<reference evidence="8 9" key="1">
    <citation type="submission" date="2016-08" db="EMBL/GenBank/DDBJ databases">
        <authorList>
            <person name="Seilhamer J.J."/>
        </authorList>
    </citation>
    <scope>NUCLEOTIDE SEQUENCE [LARGE SCALE GENOMIC DNA]</scope>
    <source>
        <strain evidence="8 9">KCTC 42603</strain>
    </source>
</reference>
<dbReference type="EMBL" id="MDHN01000029">
    <property type="protein sequence ID" value="OFC70379.1"/>
    <property type="molecule type" value="Genomic_DNA"/>
</dbReference>
<dbReference type="SUPFAM" id="SSF69287">
    <property type="entry name" value="Urease metallochaperone UreE, N-terminal domain"/>
    <property type="match status" value="1"/>
</dbReference>
<protein>
    <recommendedName>
        <fullName evidence="5">Urease accessory protein UreE</fullName>
    </recommendedName>
</protein>
<dbReference type="GO" id="GO:0016151">
    <property type="term" value="F:nickel cation binding"/>
    <property type="evidence" value="ECO:0007669"/>
    <property type="project" value="UniProtKB-UniRule"/>
</dbReference>
<evidence type="ECO:0000256" key="6">
    <source>
        <dbReference type="SAM" id="MobiDB-lite"/>
    </source>
</evidence>
<dbReference type="SUPFAM" id="SSF69737">
    <property type="entry name" value="Urease metallochaperone UreE, C-terminal domain"/>
    <property type="match status" value="1"/>
</dbReference>
<dbReference type="GO" id="GO:0051082">
    <property type="term" value="F:unfolded protein binding"/>
    <property type="evidence" value="ECO:0007669"/>
    <property type="project" value="UniProtKB-UniRule"/>
</dbReference>
<evidence type="ECO:0000256" key="4">
    <source>
        <dbReference type="ARBA" id="ARBA00023186"/>
    </source>
</evidence>
<gene>
    <name evidence="5" type="primary">ureE</name>
    <name evidence="8" type="ORF">BFC18_14525</name>
</gene>
<keyword evidence="4 5" id="KW-0143">Chaperone</keyword>
<dbReference type="NCBIfam" id="NF009751">
    <property type="entry name" value="PRK13261.1-1"/>
    <property type="match status" value="1"/>
</dbReference>
<comment type="similarity">
    <text evidence="5">Belongs to the UreE family.</text>
</comment>
<dbReference type="GO" id="GO:0019627">
    <property type="term" value="P:urea metabolic process"/>
    <property type="evidence" value="ECO:0007669"/>
    <property type="project" value="InterPro"/>
</dbReference>
<sequence>MLTFQERLNHYHGDIDDTVTLDFDTRQKARIKTVTDGGSDIGIFIERGKPLLVDECLKSTCGKVIQVKGAKEPVTTASTDDWLTFSKVCYHLGNRHTRLQVGERWLRFQPDHVLSELATLYGLALDHTPAVFDPESGAYQVGGHSHGHSHDHDHSHGRGHSHSHDHAHSHSHGHDHD</sequence>
<dbReference type="Gene3D" id="3.30.70.790">
    <property type="entry name" value="UreE, C-terminal domain"/>
    <property type="match status" value="1"/>
</dbReference>
<evidence type="ECO:0000256" key="1">
    <source>
        <dbReference type="ARBA" id="ARBA00004496"/>
    </source>
</evidence>